<evidence type="ECO:0000259" key="1">
    <source>
        <dbReference type="SMART" id="SM00065"/>
    </source>
</evidence>
<proteinExistence type="predicted"/>
<dbReference type="Proteomes" id="UP000547209">
    <property type="component" value="Unassembled WGS sequence"/>
</dbReference>
<name>A0A7X0RT84_9BACL</name>
<dbReference type="EMBL" id="JACJVP010000023">
    <property type="protein sequence ID" value="MBB6671764.1"/>
    <property type="molecule type" value="Genomic_DNA"/>
</dbReference>
<organism evidence="2 3">
    <name type="scientific">Cohnella nanjingensis</name>
    <dbReference type="NCBI Taxonomy" id="1387779"/>
    <lineage>
        <taxon>Bacteria</taxon>
        <taxon>Bacillati</taxon>
        <taxon>Bacillota</taxon>
        <taxon>Bacilli</taxon>
        <taxon>Bacillales</taxon>
        <taxon>Paenibacillaceae</taxon>
        <taxon>Cohnella</taxon>
    </lineage>
</organism>
<dbReference type="SMART" id="SM00065">
    <property type="entry name" value="GAF"/>
    <property type="match status" value="1"/>
</dbReference>
<dbReference type="Pfam" id="PF13185">
    <property type="entry name" value="GAF_2"/>
    <property type="match status" value="1"/>
</dbReference>
<dbReference type="SUPFAM" id="SSF55781">
    <property type="entry name" value="GAF domain-like"/>
    <property type="match status" value="1"/>
</dbReference>
<dbReference type="RefSeq" id="WP_185143231.1">
    <property type="nucleotide sequence ID" value="NZ_JACJVP010000023.1"/>
</dbReference>
<evidence type="ECO:0000313" key="2">
    <source>
        <dbReference type="EMBL" id="MBB6671764.1"/>
    </source>
</evidence>
<feature type="domain" description="GAF" evidence="1">
    <location>
        <begin position="5"/>
        <end position="154"/>
    </location>
</feature>
<keyword evidence="3" id="KW-1185">Reference proteome</keyword>
<sequence>MYDHETVEGVRKQLDLIRRALPCDFCALGLLEREGRTLKWPFVSGNGNERFAGIGESGSGGLSGTVMKVGRAATLRAEELAAARRLHEYPLLIAERLKSAYAVPLRSGGLVTGILLIGDRVLHVYREEERRLAEREGERLAQRLSGWRAESAEPQEPVW</sequence>
<dbReference type="InterPro" id="IPR003018">
    <property type="entry name" value="GAF"/>
</dbReference>
<protein>
    <submittedName>
        <fullName evidence="2">GAF domain-containing protein</fullName>
    </submittedName>
</protein>
<dbReference type="AlphaFoldDB" id="A0A7X0RT84"/>
<gene>
    <name evidence="2" type="ORF">H7C19_13820</name>
</gene>
<evidence type="ECO:0000313" key="3">
    <source>
        <dbReference type="Proteomes" id="UP000547209"/>
    </source>
</evidence>
<comment type="caution">
    <text evidence="2">The sequence shown here is derived from an EMBL/GenBank/DDBJ whole genome shotgun (WGS) entry which is preliminary data.</text>
</comment>
<dbReference type="Gene3D" id="3.30.450.40">
    <property type="match status" value="1"/>
</dbReference>
<reference evidence="2 3" key="1">
    <citation type="submission" date="2020-08" db="EMBL/GenBank/DDBJ databases">
        <title>Cohnella phylogeny.</title>
        <authorList>
            <person name="Dunlap C."/>
        </authorList>
    </citation>
    <scope>NUCLEOTIDE SEQUENCE [LARGE SCALE GENOMIC DNA]</scope>
    <source>
        <strain evidence="2 3">DSM 28246</strain>
    </source>
</reference>
<accession>A0A7X0RT84</accession>
<dbReference type="InterPro" id="IPR029016">
    <property type="entry name" value="GAF-like_dom_sf"/>
</dbReference>